<dbReference type="GeneID" id="100922513"/>
<dbReference type="SUPFAM" id="SSF57552">
    <property type="entry name" value="Blood coagulation inhibitor (disintegrin)"/>
    <property type="match status" value="1"/>
</dbReference>
<dbReference type="Pfam" id="PF08516">
    <property type="entry name" value="ADAM_CR"/>
    <property type="match status" value="1"/>
</dbReference>
<dbReference type="InterPro" id="IPR001762">
    <property type="entry name" value="Disintegrin_dom"/>
</dbReference>
<dbReference type="FunFam" id="4.10.70.10:FF:000001">
    <property type="entry name" value="Disintegrin and metalloproteinase domain-containing protein 22"/>
    <property type="match status" value="1"/>
</dbReference>
<reference evidence="14" key="2">
    <citation type="submission" date="2025-08" db="UniProtKB">
        <authorList>
            <consortium name="Ensembl"/>
        </authorList>
    </citation>
    <scope>IDENTIFICATION</scope>
</reference>
<feature type="domain" description="EGF-like" evidence="11">
    <location>
        <begin position="627"/>
        <end position="660"/>
    </location>
</feature>
<feature type="disulfide bond" evidence="8">
    <location>
        <begin position="355"/>
        <end position="360"/>
    </location>
</feature>
<dbReference type="PROSITE" id="PS50026">
    <property type="entry name" value="EGF_3"/>
    <property type="match status" value="1"/>
</dbReference>
<feature type="domain" description="Peptidase M12B" evidence="13">
    <location>
        <begin position="203"/>
        <end position="395"/>
    </location>
</feature>
<dbReference type="OMA" id="ANSFYEP"/>
<keyword evidence="7" id="KW-0245">EGF-like domain</keyword>
<keyword evidence="5 7" id="KW-1015">Disulfide bond</keyword>
<evidence type="ECO:0000256" key="7">
    <source>
        <dbReference type="PROSITE-ProRule" id="PRU00076"/>
    </source>
</evidence>
<dbReference type="RefSeq" id="XP_031808465.1">
    <property type="nucleotide sequence ID" value="XM_031952605.1"/>
</dbReference>
<dbReference type="Pfam" id="PF01562">
    <property type="entry name" value="Pep_M12B_propep"/>
    <property type="match status" value="1"/>
</dbReference>
<proteinExistence type="predicted"/>
<comment type="subcellular location">
    <subcellularLocation>
        <location evidence="1">Membrane</location>
        <topology evidence="1">Single-pass type I membrane protein</topology>
    </subcellularLocation>
</comment>
<dbReference type="STRING" id="9305.ENSSHAP00000022193"/>
<keyword evidence="8" id="KW-0479">Metal-binding</keyword>
<feature type="transmembrane region" description="Helical" evidence="9">
    <location>
        <begin position="682"/>
        <end position="703"/>
    </location>
</feature>
<evidence type="ECO:0000256" key="1">
    <source>
        <dbReference type="ARBA" id="ARBA00004479"/>
    </source>
</evidence>
<dbReference type="InParanoid" id="G3X3D8"/>
<evidence type="ECO:0000256" key="9">
    <source>
        <dbReference type="SAM" id="Phobius"/>
    </source>
</evidence>
<dbReference type="GO" id="GO:0009897">
    <property type="term" value="C:external side of plasma membrane"/>
    <property type="evidence" value="ECO:0007669"/>
    <property type="project" value="TreeGrafter"/>
</dbReference>
<reference evidence="14" key="3">
    <citation type="submission" date="2025-09" db="UniProtKB">
        <authorList>
            <consortium name="Ensembl"/>
        </authorList>
    </citation>
    <scope>IDENTIFICATION</scope>
</reference>
<feature type="chain" id="PRO_5003459502" description="ADAM metallopeptidase domain 9" evidence="10">
    <location>
        <begin position="26"/>
        <end position="726"/>
    </location>
</feature>
<accession>G3X3D8</accession>
<dbReference type="PROSITE" id="PS50215">
    <property type="entry name" value="ADAM_MEPRO"/>
    <property type="match status" value="1"/>
</dbReference>
<dbReference type="Ensembl" id="ENSSHAT00000022370.2">
    <property type="protein sequence ID" value="ENSSHAP00000022193.1"/>
    <property type="gene ID" value="ENSSHAG00000018776.2"/>
</dbReference>
<evidence type="ECO:0000256" key="4">
    <source>
        <dbReference type="ARBA" id="ARBA00023136"/>
    </source>
</evidence>
<dbReference type="SMART" id="SM00050">
    <property type="entry name" value="DISIN"/>
    <property type="match status" value="1"/>
</dbReference>
<evidence type="ECO:0000256" key="6">
    <source>
        <dbReference type="PROSITE-ProRule" id="PRU00068"/>
    </source>
</evidence>
<dbReference type="GO" id="GO:0006508">
    <property type="term" value="P:proteolysis"/>
    <property type="evidence" value="ECO:0007669"/>
    <property type="project" value="InterPro"/>
</dbReference>
<evidence type="ECO:0000256" key="5">
    <source>
        <dbReference type="ARBA" id="ARBA00023157"/>
    </source>
</evidence>
<dbReference type="GeneTree" id="ENSGT00940000161067"/>
<dbReference type="Gene3D" id="4.10.70.10">
    <property type="entry name" value="Disintegrin domain"/>
    <property type="match status" value="1"/>
</dbReference>
<keyword evidence="2 9" id="KW-0812">Transmembrane</keyword>
<evidence type="ECO:0000256" key="2">
    <source>
        <dbReference type="ARBA" id="ARBA00022692"/>
    </source>
</evidence>
<dbReference type="PANTHER" id="PTHR11905:SF120">
    <property type="entry name" value="DISINTEGRIN AND METALLOPROTEINASE DOMAIN-CONTAINING PROTEIN 1A"/>
    <property type="match status" value="1"/>
</dbReference>
<dbReference type="Proteomes" id="UP000007648">
    <property type="component" value="Unassembled WGS sequence"/>
</dbReference>
<dbReference type="OrthoDB" id="5951731at2759"/>
<evidence type="ECO:0000256" key="3">
    <source>
        <dbReference type="ARBA" id="ARBA00022989"/>
    </source>
</evidence>
<dbReference type="GO" id="GO:0008584">
    <property type="term" value="P:male gonad development"/>
    <property type="evidence" value="ECO:0007669"/>
    <property type="project" value="TreeGrafter"/>
</dbReference>
<evidence type="ECO:0008006" key="16">
    <source>
        <dbReference type="Google" id="ProtNLM"/>
    </source>
</evidence>
<dbReference type="GO" id="GO:1990913">
    <property type="term" value="C:sperm head plasma membrane"/>
    <property type="evidence" value="ECO:0007669"/>
    <property type="project" value="TreeGrafter"/>
</dbReference>
<feature type="domain" description="Disintegrin" evidence="12">
    <location>
        <begin position="403"/>
        <end position="489"/>
    </location>
</feature>
<dbReference type="PANTHER" id="PTHR11905">
    <property type="entry name" value="ADAM A DISINTEGRIN AND METALLOPROTEASE DOMAIN"/>
    <property type="match status" value="1"/>
</dbReference>
<dbReference type="SUPFAM" id="SSF55486">
    <property type="entry name" value="Metalloproteases ('zincins'), catalytic domain"/>
    <property type="match status" value="1"/>
</dbReference>
<dbReference type="SMART" id="SM00608">
    <property type="entry name" value="ACR"/>
    <property type="match status" value="1"/>
</dbReference>
<dbReference type="InterPro" id="IPR036436">
    <property type="entry name" value="Disintegrin_dom_sf"/>
</dbReference>
<feature type="active site" evidence="8">
    <location>
        <position position="339"/>
    </location>
</feature>
<dbReference type="InterPro" id="IPR002870">
    <property type="entry name" value="Peptidase_M12B_N"/>
</dbReference>
<dbReference type="PROSITE" id="PS50214">
    <property type="entry name" value="DISINTEGRIN_2"/>
    <property type="match status" value="1"/>
</dbReference>
<evidence type="ECO:0000259" key="11">
    <source>
        <dbReference type="PROSITE" id="PS50026"/>
    </source>
</evidence>
<feature type="binding site" evidence="8">
    <location>
        <position position="348"/>
    </location>
    <ligand>
        <name>Zn(2+)</name>
        <dbReference type="ChEBI" id="CHEBI:29105"/>
        <note>catalytic</note>
    </ligand>
</feature>
<evidence type="ECO:0000313" key="15">
    <source>
        <dbReference type="Proteomes" id="UP000007648"/>
    </source>
</evidence>
<dbReference type="PROSITE" id="PS00427">
    <property type="entry name" value="DISINTEGRIN_1"/>
    <property type="match status" value="1"/>
</dbReference>
<dbReference type="CDD" id="cd04269">
    <property type="entry name" value="ZnMc_adamalysin_II_like"/>
    <property type="match status" value="1"/>
</dbReference>
<dbReference type="FunCoup" id="G3X3D8">
    <property type="interactions" value="81"/>
</dbReference>
<evidence type="ECO:0000313" key="14">
    <source>
        <dbReference type="Ensembl" id="ENSSHAP00000022193.1"/>
    </source>
</evidence>
<dbReference type="PROSITE" id="PS01186">
    <property type="entry name" value="EGF_2"/>
    <property type="match status" value="1"/>
</dbReference>
<dbReference type="AlphaFoldDB" id="G3X3D8"/>
<keyword evidence="10" id="KW-0732">Signal</keyword>
<feature type="disulfide bond" evidence="7">
    <location>
        <begin position="650"/>
        <end position="659"/>
    </location>
</feature>
<evidence type="ECO:0000256" key="8">
    <source>
        <dbReference type="PROSITE-ProRule" id="PRU00276"/>
    </source>
</evidence>
<protein>
    <recommendedName>
        <fullName evidence="16">ADAM metallopeptidase domain 9</fullName>
    </recommendedName>
</protein>
<dbReference type="InterPro" id="IPR001590">
    <property type="entry name" value="Peptidase_M12B"/>
</dbReference>
<dbReference type="Pfam" id="PF01421">
    <property type="entry name" value="Reprolysin"/>
    <property type="match status" value="1"/>
</dbReference>
<dbReference type="InterPro" id="IPR018358">
    <property type="entry name" value="Disintegrin_CS"/>
</dbReference>
<keyword evidence="8" id="KW-0862">Zinc</keyword>
<evidence type="ECO:0000259" key="13">
    <source>
        <dbReference type="PROSITE" id="PS50215"/>
    </source>
</evidence>
<evidence type="ECO:0000259" key="12">
    <source>
        <dbReference type="PROSITE" id="PS50214"/>
    </source>
</evidence>
<dbReference type="eggNOG" id="KOG3607">
    <property type="taxonomic scope" value="Eukaryota"/>
</dbReference>
<dbReference type="InterPro" id="IPR034027">
    <property type="entry name" value="Reprolysin_adamalysin"/>
</dbReference>
<dbReference type="InterPro" id="IPR006586">
    <property type="entry name" value="ADAM_Cys-rich"/>
</dbReference>
<feature type="binding site" evidence="8">
    <location>
        <position position="342"/>
    </location>
    <ligand>
        <name>Zn(2+)</name>
        <dbReference type="ChEBI" id="CHEBI:29105"/>
        <note>catalytic</note>
    </ligand>
</feature>
<gene>
    <name evidence="14" type="primary">LOC100922513</name>
</gene>
<dbReference type="Pfam" id="PF00200">
    <property type="entry name" value="Disintegrin"/>
    <property type="match status" value="1"/>
</dbReference>
<evidence type="ECO:0000256" key="10">
    <source>
        <dbReference type="SAM" id="SignalP"/>
    </source>
</evidence>
<dbReference type="Gene3D" id="3.40.390.10">
    <property type="entry name" value="Collagenase (Catalytic Domain)"/>
    <property type="match status" value="1"/>
</dbReference>
<feature type="binding site" evidence="8">
    <location>
        <position position="338"/>
    </location>
    <ligand>
        <name>Zn(2+)</name>
        <dbReference type="ChEBI" id="CHEBI:29105"/>
        <note>catalytic</note>
    </ligand>
</feature>
<dbReference type="InterPro" id="IPR000742">
    <property type="entry name" value="EGF"/>
</dbReference>
<dbReference type="GO" id="GO:0004222">
    <property type="term" value="F:metalloendopeptidase activity"/>
    <property type="evidence" value="ECO:0007669"/>
    <property type="project" value="InterPro"/>
</dbReference>
<keyword evidence="4 9" id="KW-0472">Membrane</keyword>
<comment type="caution">
    <text evidence="7">Lacks conserved residue(s) required for the propagation of feature annotation.</text>
</comment>
<keyword evidence="15" id="KW-1185">Reference proteome</keyword>
<feature type="signal peptide" evidence="10">
    <location>
        <begin position="1"/>
        <end position="25"/>
    </location>
</feature>
<dbReference type="HOGENOM" id="CLU_012714_4_1_1"/>
<dbReference type="InterPro" id="IPR024079">
    <property type="entry name" value="MetalloPept_cat_dom_sf"/>
</dbReference>
<organism evidence="14 15">
    <name type="scientific">Sarcophilus harrisii</name>
    <name type="common">Tasmanian devil</name>
    <name type="synonym">Sarcophilus laniarius</name>
    <dbReference type="NCBI Taxonomy" id="9305"/>
    <lineage>
        <taxon>Eukaryota</taxon>
        <taxon>Metazoa</taxon>
        <taxon>Chordata</taxon>
        <taxon>Craniata</taxon>
        <taxon>Vertebrata</taxon>
        <taxon>Euteleostomi</taxon>
        <taxon>Mammalia</taxon>
        <taxon>Metatheria</taxon>
        <taxon>Dasyuromorphia</taxon>
        <taxon>Dasyuridae</taxon>
        <taxon>Sarcophilus</taxon>
    </lineage>
</organism>
<feature type="disulfide bond" evidence="6">
    <location>
        <begin position="461"/>
        <end position="481"/>
    </location>
</feature>
<dbReference type="GO" id="GO:0046872">
    <property type="term" value="F:metal ion binding"/>
    <property type="evidence" value="ECO:0007669"/>
    <property type="project" value="UniProtKB-KW"/>
</dbReference>
<keyword evidence="3 9" id="KW-1133">Transmembrane helix</keyword>
<name>G3X3D8_SARHA</name>
<dbReference type="FunFam" id="3.40.390.10:FF:000002">
    <property type="entry name" value="Disintegrin and metalloproteinase domain-containing protein 22"/>
    <property type="match status" value="1"/>
</dbReference>
<sequence>MFMGVAGRAFLQVLSLKVLLAPAGCLQPRPGWRFASYEVVIPWKVPPQTGVTEAPGKQTYILYIEGQKRVVHLKVRKLWIPRHLPVFTYNDQEVLTVDLPFIPDDCHFQGVVEGIPESMVALSTCSGGLRGMLKLENLTYEIEPLSATITFQHLIYRLEEVKDSGLKMKCATIDEELRDHNFQGLSDIIPKTLTKEDTWSPTRFVELAVVVDHERFIFLNQNKTKVVEQVLNIVHMTDILYDPLKIHVFLVGLEIWTQGNLIDIIGPMGTVALDFQMWQQKTLPGRLQYDTAHLIVFNSYGIYLGLGYVGNICSENHAIALLSFTDNNLILFAALFAHELGHNLGMHHDVETCSCKGNNCIMNANIFKLETFSNCSYNYFYKQLNSDGHCLADHPEEQQVYFLRHCGNRVVEKGEQCDCGSEKDCKQDHCCQSNCRLSPGANCALGHCCKDCKIVAAGQLCRAQISNCDLPEYCNGVSPWCPADTYMLNGSPCGDGAFCYEKYCRGLDQQCKSMFGRKAKSGSLKCFMEINMEGDRFGNCGFFGDKYMKCAEDHILCGRLLCENVTEIPVMKDFVSIFQINVGGTTCWGMDYHFGRRGTDFGEVKDGTRCGPKKMCKNKKCVNIPEEKNECNATKCHGRGLCNHNQNCHCLYGWNPPYCNFKGYGGSIDSGPAPKKKFNKLLILYIGITSIFLILTITFLIYFESSIRAMLFSRVQLRATDSSMKI</sequence>
<dbReference type="KEGG" id="shr:100922513"/>
<reference evidence="14 15" key="1">
    <citation type="journal article" date="2011" name="Proc. Natl. Acad. Sci. U.S.A.">
        <title>Genetic diversity and population structure of the endangered marsupial Sarcophilus harrisii (Tasmanian devil).</title>
        <authorList>
            <person name="Miller W."/>
            <person name="Hayes V.M."/>
            <person name="Ratan A."/>
            <person name="Petersen D.C."/>
            <person name="Wittekindt N.E."/>
            <person name="Miller J."/>
            <person name="Walenz B."/>
            <person name="Knight J."/>
            <person name="Qi J."/>
            <person name="Zhao F."/>
            <person name="Wang Q."/>
            <person name="Bedoya-Reina O.C."/>
            <person name="Katiyar N."/>
            <person name="Tomsho L.P."/>
            <person name="Kasson L.M."/>
            <person name="Hardie R.A."/>
            <person name="Woodbridge P."/>
            <person name="Tindall E.A."/>
            <person name="Bertelsen M.F."/>
            <person name="Dixon D."/>
            <person name="Pyecroft S."/>
            <person name="Helgen K.M."/>
            <person name="Lesk A.M."/>
            <person name="Pringle T.H."/>
            <person name="Patterson N."/>
            <person name="Zhang Y."/>
            <person name="Kreiss A."/>
            <person name="Woods G.M."/>
            <person name="Jones M.E."/>
            <person name="Schuster S.C."/>
        </authorList>
    </citation>
    <scope>NUCLEOTIDE SEQUENCE [LARGE SCALE GENOMIC DNA]</scope>
</reference>